<evidence type="ECO:0000313" key="2">
    <source>
        <dbReference type="EMBL" id="KAA5606107.1"/>
    </source>
</evidence>
<dbReference type="AlphaFoldDB" id="A0A5M6IDR4"/>
<feature type="transmembrane region" description="Helical" evidence="1">
    <location>
        <begin position="39"/>
        <end position="58"/>
    </location>
</feature>
<evidence type="ECO:0000313" key="3">
    <source>
        <dbReference type="Proteomes" id="UP000324065"/>
    </source>
</evidence>
<organism evidence="2 3">
    <name type="scientific">Roseospira marina</name>
    <dbReference type="NCBI Taxonomy" id="140057"/>
    <lineage>
        <taxon>Bacteria</taxon>
        <taxon>Pseudomonadati</taxon>
        <taxon>Pseudomonadota</taxon>
        <taxon>Alphaproteobacteria</taxon>
        <taxon>Rhodospirillales</taxon>
        <taxon>Rhodospirillaceae</taxon>
        <taxon>Roseospira</taxon>
    </lineage>
</organism>
<keyword evidence="1" id="KW-1133">Transmembrane helix</keyword>
<keyword evidence="1" id="KW-0812">Transmembrane</keyword>
<evidence type="ECO:0008006" key="4">
    <source>
        <dbReference type="Google" id="ProtNLM"/>
    </source>
</evidence>
<evidence type="ECO:0000256" key="1">
    <source>
        <dbReference type="SAM" id="Phobius"/>
    </source>
</evidence>
<dbReference type="OrthoDB" id="8005151at2"/>
<feature type="transmembrane region" description="Helical" evidence="1">
    <location>
        <begin position="64"/>
        <end position="84"/>
    </location>
</feature>
<accession>A0A5M6IDR4</accession>
<dbReference type="Proteomes" id="UP000324065">
    <property type="component" value="Unassembled WGS sequence"/>
</dbReference>
<keyword evidence="3" id="KW-1185">Reference proteome</keyword>
<name>A0A5M6IDR4_9PROT</name>
<reference evidence="2 3" key="1">
    <citation type="submission" date="2019-09" db="EMBL/GenBank/DDBJ databases">
        <title>Genome sequence of Roseospira marina, one of the more divergent members of the non-sulfur purple photosynthetic bacterial family, the Rhodospirillaceae.</title>
        <authorList>
            <person name="Meyer T."/>
            <person name="Kyndt J."/>
        </authorList>
    </citation>
    <scope>NUCLEOTIDE SEQUENCE [LARGE SCALE GENOMIC DNA]</scope>
    <source>
        <strain evidence="2 3">DSM 15113</strain>
    </source>
</reference>
<dbReference type="EMBL" id="VWPJ01000006">
    <property type="protein sequence ID" value="KAA5606107.1"/>
    <property type="molecule type" value="Genomic_DNA"/>
</dbReference>
<protein>
    <recommendedName>
        <fullName evidence="4">DUF2568 domain-containing protein</fullName>
    </recommendedName>
</protein>
<sequence length="91" mass="9602">MADLYASGRVADVLVVFVLLEAVGLIWLHRRVGRPGAPWGLLINLATGAALVLALGAALKGAAWPWIGLWLIVALVGHTADLAVRWRAGGR</sequence>
<comment type="caution">
    <text evidence="2">The sequence shown here is derived from an EMBL/GenBank/DDBJ whole genome shotgun (WGS) entry which is preliminary data.</text>
</comment>
<gene>
    <name evidence="2" type="ORF">F1188_08560</name>
</gene>
<proteinExistence type="predicted"/>
<feature type="transmembrane region" description="Helical" evidence="1">
    <location>
        <begin position="6"/>
        <end position="27"/>
    </location>
</feature>
<keyword evidence="1" id="KW-0472">Membrane</keyword>